<name>A0A4R4PAX1_9ACTN</name>
<proteinExistence type="predicted"/>
<gene>
    <name evidence="2" type="ORF">E1261_35895</name>
</gene>
<organism evidence="2 3">
    <name type="scientific">Kribbella albertanoniae</name>
    <dbReference type="NCBI Taxonomy" id="1266829"/>
    <lineage>
        <taxon>Bacteria</taxon>
        <taxon>Bacillati</taxon>
        <taxon>Actinomycetota</taxon>
        <taxon>Actinomycetes</taxon>
        <taxon>Propionibacteriales</taxon>
        <taxon>Kribbellaceae</taxon>
        <taxon>Kribbella</taxon>
    </lineage>
</organism>
<feature type="domain" description="Ribosomal RNA large subunit methyltransferase K/L-like methyltransferase" evidence="1">
    <location>
        <begin position="158"/>
        <end position="294"/>
    </location>
</feature>
<dbReference type="AlphaFoldDB" id="A0A4R4PAX1"/>
<dbReference type="PANTHER" id="PTHR14911">
    <property type="entry name" value="THUMP DOMAIN-CONTAINING"/>
    <property type="match status" value="1"/>
</dbReference>
<evidence type="ECO:0000313" key="2">
    <source>
        <dbReference type="EMBL" id="TDC18133.1"/>
    </source>
</evidence>
<dbReference type="InterPro" id="IPR029063">
    <property type="entry name" value="SAM-dependent_MTases_sf"/>
</dbReference>
<protein>
    <submittedName>
        <fullName evidence="2">Methyltransferase domain-containing protein</fullName>
    </submittedName>
</protein>
<dbReference type="Proteomes" id="UP000295075">
    <property type="component" value="Unassembled WGS sequence"/>
</dbReference>
<dbReference type="EMBL" id="SMKA01000255">
    <property type="protein sequence ID" value="TDC18133.1"/>
    <property type="molecule type" value="Genomic_DNA"/>
</dbReference>
<comment type="caution">
    <text evidence="2">The sequence shown here is derived from an EMBL/GenBank/DDBJ whole genome shotgun (WGS) entry which is preliminary data.</text>
</comment>
<reference evidence="2 3" key="1">
    <citation type="submission" date="2019-03" db="EMBL/GenBank/DDBJ databases">
        <title>Draft genome sequences of novel Actinobacteria.</title>
        <authorList>
            <person name="Sahin N."/>
            <person name="Ay H."/>
            <person name="Saygin H."/>
        </authorList>
    </citation>
    <scope>NUCLEOTIDE SEQUENCE [LARGE SCALE GENOMIC DNA]</scope>
    <source>
        <strain evidence="2 3">JCM 30547</strain>
    </source>
</reference>
<evidence type="ECO:0000259" key="1">
    <source>
        <dbReference type="Pfam" id="PF01170"/>
    </source>
</evidence>
<dbReference type="OrthoDB" id="1637728at2"/>
<evidence type="ECO:0000313" key="3">
    <source>
        <dbReference type="Proteomes" id="UP000295075"/>
    </source>
</evidence>
<keyword evidence="2" id="KW-0489">Methyltransferase</keyword>
<sequence>MDSDSSTRPQESPVQLNLRSVEGAVDLLAAELGSLPSVTILRSGRSSLDCRVDGSLQELVACRLYSSAAIPLPGAPLDPNFLAPLGFLPSATFRVGTPDTPLRRVLVATVEARLGWRNDPRDWAVNLTESVTGWVAELGALHWVRRFGRLERLPWATNPVVAEVLVRLAKIRAGQRVLDPFCGSGTLLVAASRQADDVHGSDCAASSIELATRNIAGLPIQVEVGYAEELQRADRSVHRVVANLPFGKRVGSHRDNQRLYPAALGEIARVLTGNGRAVLLTEDKRLLREAVAGVRGLKIVRERVLRFNGATPTAFVLTPTRRK</sequence>
<dbReference type="InterPro" id="IPR000241">
    <property type="entry name" value="RlmKL-like_Mtase"/>
</dbReference>
<accession>A0A4R4PAX1</accession>
<dbReference type="PANTHER" id="PTHR14911:SF13">
    <property type="entry name" value="TRNA (GUANINE(6)-N2)-METHYLTRANSFERASE THUMP3"/>
    <property type="match status" value="1"/>
</dbReference>
<dbReference type="Gene3D" id="3.40.50.150">
    <property type="entry name" value="Vaccinia Virus protein VP39"/>
    <property type="match status" value="1"/>
</dbReference>
<dbReference type="CDD" id="cd02440">
    <property type="entry name" value="AdoMet_MTases"/>
    <property type="match status" value="1"/>
</dbReference>
<dbReference type="GO" id="GO:0030488">
    <property type="term" value="P:tRNA methylation"/>
    <property type="evidence" value="ECO:0007669"/>
    <property type="project" value="TreeGrafter"/>
</dbReference>
<dbReference type="Pfam" id="PF01170">
    <property type="entry name" value="UPF0020"/>
    <property type="match status" value="1"/>
</dbReference>
<keyword evidence="2" id="KW-0808">Transferase</keyword>
<dbReference type="SUPFAM" id="SSF53335">
    <property type="entry name" value="S-adenosyl-L-methionine-dependent methyltransferases"/>
    <property type="match status" value="1"/>
</dbReference>
<keyword evidence="3" id="KW-1185">Reference proteome</keyword>
<dbReference type="GO" id="GO:0016423">
    <property type="term" value="F:tRNA (guanine) methyltransferase activity"/>
    <property type="evidence" value="ECO:0007669"/>
    <property type="project" value="TreeGrafter"/>
</dbReference>